<name>A0A8K0G943_IGNLU</name>
<dbReference type="InterPro" id="IPR038718">
    <property type="entry name" value="SNF2-like_sf"/>
</dbReference>
<dbReference type="GO" id="GO:0005634">
    <property type="term" value="C:nucleus"/>
    <property type="evidence" value="ECO:0007669"/>
    <property type="project" value="TreeGrafter"/>
</dbReference>
<evidence type="ECO:0000256" key="1">
    <source>
        <dbReference type="SAM" id="MobiDB-lite"/>
    </source>
</evidence>
<evidence type="ECO:0000313" key="3">
    <source>
        <dbReference type="EMBL" id="KAF2890744.1"/>
    </source>
</evidence>
<dbReference type="SUPFAM" id="SSF57903">
    <property type="entry name" value="FYVE/PHD zinc finger"/>
    <property type="match status" value="1"/>
</dbReference>
<dbReference type="SUPFAM" id="SSF52540">
    <property type="entry name" value="P-loop containing nucleoside triphosphate hydrolases"/>
    <property type="match status" value="1"/>
</dbReference>
<feature type="non-terminal residue" evidence="3">
    <location>
        <position position="340"/>
    </location>
</feature>
<protein>
    <recommendedName>
        <fullName evidence="2">SNF2 N-terminal domain-containing protein</fullName>
    </recommendedName>
</protein>
<keyword evidence="4" id="KW-1185">Reference proteome</keyword>
<dbReference type="Proteomes" id="UP000801492">
    <property type="component" value="Unassembled WGS sequence"/>
</dbReference>
<dbReference type="OrthoDB" id="423559at2759"/>
<dbReference type="GO" id="GO:0006974">
    <property type="term" value="P:DNA damage response"/>
    <property type="evidence" value="ECO:0007669"/>
    <property type="project" value="TreeGrafter"/>
</dbReference>
<dbReference type="EMBL" id="VTPC01047240">
    <property type="protein sequence ID" value="KAF2890744.1"/>
    <property type="molecule type" value="Genomic_DNA"/>
</dbReference>
<dbReference type="Gene3D" id="3.30.40.10">
    <property type="entry name" value="Zinc/RING finger domain, C3HC4 (zinc finger)"/>
    <property type="match status" value="1"/>
</dbReference>
<dbReference type="GO" id="GO:0005524">
    <property type="term" value="F:ATP binding"/>
    <property type="evidence" value="ECO:0007669"/>
    <property type="project" value="InterPro"/>
</dbReference>
<feature type="domain" description="SNF2 N-terminal" evidence="2">
    <location>
        <begin position="46"/>
        <end position="336"/>
    </location>
</feature>
<comment type="caution">
    <text evidence="3">The sequence shown here is derived from an EMBL/GenBank/DDBJ whole genome shotgun (WGS) entry which is preliminary data.</text>
</comment>
<feature type="non-terminal residue" evidence="3">
    <location>
        <position position="1"/>
    </location>
</feature>
<dbReference type="InterPro" id="IPR013083">
    <property type="entry name" value="Znf_RING/FYVE/PHD"/>
</dbReference>
<evidence type="ECO:0000259" key="2">
    <source>
        <dbReference type="Pfam" id="PF00176"/>
    </source>
</evidence>
<dbReference type="InterPro" id="IPR027417">
    <property type="entry name" value="P-loop_NTPase"/>
</dbReference>
<feature type="region of interest" description="Disordered" evidence="1">
    <location>
        <begin position="142"/>
        <end position="169"/>
    </location>
</feature>
<proteinExistence type="predicted"/>
<dbReference type="InterPro" id="IPR000330">
    <property type="entry name" value="SNF2_N"/>
</dbReference>
<evidence type="ECO:0000313" key="4">
    <source>
        <dbReference type="Proteomes" id="UP000801492"/>
    </source>
</evidence>
<gene>
    <name evidence="3" type="ORF">ILUMI_15429</name>
</gene>
<dbReference type="Pfam" id="PF00176">
    <property type="entry name" value="SNF2-rel_dom"/>
    <property type="match status" value="1"/>
</dbReference>
<reference evidence="3" key="1">
    <citation type="submission" date="2019-08" db="EMBL/GenBank/DDBJ databases">
        <title>The genome of the North American firefly Photinus pyralis.</title>
        <authorList>
            <consortium name="Photinus pyralis genome working group"/>
            <person name="Fallon T.R."/>
            <person name="Sander Lower S.E."/>
            <person name="Weng J.-K."/>
        </authorList>
    </citation>
    <scope>NUCLEOTIDE SEQUENCE</scope>
    <source>
        <strain evidence="3">TRF0915ILg1</strain>
        <tissue evidence="3">Whole body</tissue>
    </source>
</reference>
<dbReference type="InterPro" id="IPR011011">
    <property type="entry name" value="Znf_FYVE_PHD"/>
</dbReference>
<dbReference type="InterPro" id="IPR052583">
    <property type="entry name" value="ATP-helicase/E3_Ub-Ligase"/>
</dbReference>
<dbReference type="PANTHER" id="PTHR45865:SF1">
    <property type="entry name" value="E3 UBIQUITIN-PROTEIN LIGASE SHPRH"/>
    <property type="match status" value="1"/>
</dbReference>
<dbReference type="PANTHER" id="PTHR45865">
    <property type="entry name" value="E3 UBIQUITIN-PROTEIN LIGASE SHPRH FAMILY MEMBER"/>
    <property type="match status" value="1"/>
</dbReference>
<dbReference type="GO" id="GO:0000209">
    <property type="term" value="P:protein polyubiquitination"/>
    <property type="evidence" value="ECO:0007669"/>
    <property type="project" value="TreeGrafter"/>
</dbReference>
<organism evidence="3 4">
    <name type="scientific">Ignelater luminosus</name>
    <name type="common">Cucubano</name>
    <name type="synonym">Pyrophorus luminosus</name>
    <dbReference type="NCBI Taxonomy" id="2038154"/>
    <lineage>
        <taxon>Eukaryota</taxon>
        <taxon>Metazoa</taxon>
        <taxon>Ecdysozoa</taxon>
        <taxon>Arthropoda</taxon>
        <taxon>Hexapoda</taxon>
        <taxon>Insecta</taxon>
        <taxon>Pterygota</taxon>
        <taxon>Neoptera</taxon>
        <taxon>Endopterygota</taxon>
        <taxon>Coleoptera</taxon>
        <taxon>Polyphaga</taxon>
        <taxon>Elateriformia</taxon>
        <taxon>Elateroidea</taxon>
        <taxon>Elateridae</taxon>
        <taxon>Agrypninae</taxon>
        <taxon>Pyrophorini</taxon>
        <taxon>Ignelater</taxon>
    </lineage>
</organism>
<dbReference type="AlphaFoldDB" id="A0A8K0G943"/>
<sequence length="340" mass="38834">NTVIHETVAKETNELYKNVKIFRDRNANIPNVCVQHPSLKPKLRPYQEDAVRWMLVREQAPENTEMLHPLYQTLILKTGTILYYNKYIGYIDNAKPVVPNLKAGGILADEMGLGKTVEVLACILLHPKPNVLVDMETETSSEAYDEEEIPTVQVQPKKHKMEPDTSFSENNYVDKPKRLRISNDWVKGSSKKSETRIALEMWYNNVLSGVSTETKTPENKVQCICGNRSMRGTVRCVDCFKYQHALCLGYKKAPGAYRCPQCWIEQPYLDSKATLIVCPSTLRNQWSEEICKHVKAGLKVLIYEGSKAAQVYPTELKEYDLVLTTYNILLSELRLTENAQ</sequence>
<accession>A0A8K0G943</accession>
<dbReference type="GO" id="GO:0061630">
    <property type="term" value="F:ubiquitin protein ligase activity"/>
    <property type="evidence" value="ECO:0007669"/>
    <property type="project" value="TreeGrafter"/>
</dbReference>
<dbReference type="Gene3D" id="3.40.50.10810">
    <property type="entry name" value="Tandem AAA-ATPase domain"/>
    <property type="match status" value="2"/>
</dbReference>